<dbReference type="SUPFAM" id="SSF52047">
    <property type="entry name" value="RNI-like"/>
    <property type="match status" value="1"/>
</dbReference>
<dbReference type="Gene3D" id="1.20.1280.50">
    <property type="match status" value="1"/>
</dbReference>
<dbReference type="OrthoDB" id="6492012at2759"/>
<name>A0A811TZ01_CERCA</name>
<dbReference type="InterPro" id="IPR001810">
    <property type="entry name" value="F-box_dom"/>
</dbReference>
<dbReference type="SUPFAM" id="SSF81383">
    <property type="entry name" value="F-box domain"/>
    <property type="match status" value="1"/>
</dbReference>
<dbReference type="Pfam" id="PF00646">
    <property type="entry name" value="F-box"/>
    <property type="match status" value="1"/>
</dbReference>
<sequence length="186" mass="21383">MLPEDASNSANASTSTSNILSLNNDCLAKICTYLNLREHLSFANVCARFRYVVQWISRRLYKECDFYKISYLTPFEMLEFFHWAGESFEQITSEEPFRDRDFMVTVIGRNCPNLKKVTLCNCFLNDECVEVLQAFLKKIESLTLCDSRNITGKYMSGMIHLRELNLSGCIRVRASHLMAIFAAALT</sequence>
<reference evidence="2" key="1">
    <citation type="submission" date="2020-11" db="EMBL/GenBank/DDBJ databases">
        <authorList>
            <person name="Whitehead M."/>
        </authorList>
    </citation>
    <scope>NUCLEOTIDE SEQUENCE</scope>
    <source>
        <strain evidence="2">EGII</strain>
    </source>
</reference>
<evidence type="ECO:0000313" key="3">
    <source>
        <dbReference type="Proteomes" id="UP000606786"/>
    </source>
</evidence>
<organism evidence="2 3">
    <name type="scientific">Ceratitis capitata</name>
    <name type="common">Mediterranean fruit fly</name>
    <name type="synonym">Tephritis capitata</name>
    <dbReference type="NCBI Taxonomy" id="7213"/>
    <lineage>
        <taxon>Eukaryota</taxon>
        <taxon>Metazoa</taxon>
        <taxon>Ecdysozoa</taxon>
        <taxon>Arthropoda</taxon>
        <taxon>Hexapoda</taxon>
        <taxon>Insecta</taxon>
        <taxon>Pterygota</taxon>
        <taxon>Neoptera</taxon>
        <taxon>Endopterygota</taxon>
        <taxon>Diptera</taxon>
        <taxon>Brachycera</taxon>
        <taxon>Muscomorpha</taxon>
        <taxon>Tephritoidea</taxon>
        <taxon>Tephritidae</taxon>
        <taxon>Ceratitis</taxon>
        <taxon>Ceratitis</taxon>
    </lineage>
</organism>
<protein>
    <submittedName>
        <fullName evidence="2">(Mediterranean fruit fly) hypothetical protein</fullName>
    </submittedName>
</protein>
<comment type="caution">
    <text evidence="2">The sequence shown here is derived from an EMBL/GenBank/DDBJ whole genome shotgun (WGS) entry which is preliminary data.</text>
</comment>
<dbReference type="InterPro" id="IPR032675">
    <property type="entry name" value="LRR_dom_sf"/>
</dbReference>
<dbReference type="EMBL" id="CAJHJT010000001">
    <property type="protein sequence ID" value="CAD6992084.1"/>
    <property type="molecule type" value="Genomic_DNA"/>
</dbReference>
<feature type="domain" description="F-box" evidence="1">
    <location>
        <begin position="19"/>
        <end position="57"/>
    </location>
</feature>
<keyword evidence="3" id="KW-1185">Reference proteome</keyword>
<dbReference type="Proteomes" id="UP000606786">
    <property type="component" value="Unassembled WGS sequence"/>
</dbReference>
<gene>
    <name evidence="2" type="ORF">CCAP1982_LOCUS964</name>
</gene>
<evidence type="ECO:0000313" key="2">
    <source>
        <dbReference type="EMBL" id="CAD6992084.1"/>
    </source>
</evidence>
<dbReference type="AlphaFoldDB" id="A0A811TZ01"/>
<dbReference type="Gene3D" id="3.80.10.10">
    <property type="entry name" value="Ribonuclease Inhibitor"/>
    <property type="match status" value="1"/>
</dbReference>
<evidence type="ECO:0000259" key="1">
    <source>
        <dbReference type="Pfam" id="PF00646"/>
    </source>
</evidence>
<dbReference type="InterPro" id="IPR036047">
    <property type="entry name" value="F-box-like_dom_sf"/>
</dbReference>
<accession>A0A811TZ01</accession>
<proteinExistence type="predicted"/>